<evidence type="ECO:0000313" key="4">
    <source>
        <dbReference type="EMBL" id="MBB5221419.1"/>
    </source>
</evidence>
<keyword evidence="3" id="KW-1133">Transmembrane helix</keyword>
<dbReference type="PIRSF" id="PIRSF032126">
    <property type="entry name" value="F0F1_ATP_synthase_subunit_I"/>
    <property type="match status" value="1"/>
</dbReference>
<dbReference type="GO" id="GO:1902600">
    <property type="term" value="P:proton transmembrane transport"/>
    <property type="evidence" value="ECO:0007669"/>
    <property type="project" value="UniProtKB-KW"/>
</dbReference>
<dbReference type="RefSeq" id="WP_184147788.1">
    <property type="nucleotide sequence ID" value="NZ_JACHFM010000001.1"/>
</dbReference>
<evidence type="ECO:0000256" key="1">
    <source>
        <dbReference type="PIRNR" id="PIRNR032126"/>
    </source>
</evidence>
<sequence>MAEDPFDERLKRLEERIAAAKATREEPAPRGHGEYTQGSLAWRMVTELVAGMALGLGIGYAIDWAAGTMPIFLVVFALLGFAAGVRTMMRTAQEVREGRGEAALSRRPANDNMRDPGDPDEE</sequence>
<gene>
    <name evidence="4" type="ORF">HNP73_001340</name>
</gene>
<reference evidence="4 5" key="1">
    <citation type="submission" date="2020-08" db="EMBL/GenBank/DDBJ databases">
        <title>Genomic Encyclopedia of Type Strains, Phase IV (KMG-IV): sequencing the most valuable type-strain genomes for metagenomic binning, comparative biology and taxonomic classification.</title>
        <authorList>
            <person name="Goeker M."/>
        </authorList>
    </citation>
    <scope>NUCLEOTIDE SEQUENCE [LARGE SCALE GENOMIC DNA]</scope>
    <source>
        <strain evidence="4 5">DSM 101730</strain>
    </source>
</reference>
<feature type="region of interest" description="Disordered" evidence="2">
    <location>
        <begin position="94"/>
        <end position="122"/>
    </location>
</feature>
<dbReference type="AlphaFoldDB" id="A0A840SEU2"/>
<evidence type="ECO:0000256" key="2">
    <source>
        <dbReference type="SAM" id="MobiDB-lite"/>
    </source>
</evidence>
<evidence type="ECO:0000313" key="5">
    <source>
        <dbReference type="Proteomes" id="UP000549457"/>
    </source>
</evidence>
<dbReference type="Pfam" id="PF09527">
    <property type="entry name" value="ATPase_gene1"/>
    <property type="match status" value="1"/>
</dbReference>
<dbReference type="InterPro" id="IPR032820">
    <property type="entry name" value="ATPase_put"/>
</dbReference>
<accession>A0A840SEU2</accession>
<comment type="similarity">
    <text evidence="1">Belongs to the bacterial AtpI family.</text>
</comment>
<keyword evidence="5" id="KW-1185">Reference proteome</keyword>
<evidence type="ECO:0000256" key="3">
    <source>
        <dbReference type="SAM" id="Phobius"/>
    </source>
</evidence>
<keyword evidence="1" id="KW-0375">Hydrogen ion transport</keyword>
<comment type="function">
    <text evidence="1">A possible function for this protein is to guide the assembly of the membrane sector of the ATPase enzyme complex.</text>
</comment>
<comment type="caution">
    <text evidence="4">The sequence shown here is derived from an EMBL/GenBank/DDBJ whole genome shotgun (WGS) entry which is preliminary data.</text>
</comment>
<organism evidence="4 5">
    <name type="scientific">Amaricoccus macauensis</name>
    <dbReference type="NCBI Taxonomy" id="57001"/>
    <lineage>
        <taxon>Bacteria</taxon>
        <taxon>Pseudomonadati</taxon>
        <taxon>Pseudomonadota</taxon>
        <taxon>Alphaproteobacteria</taxon>
        <taxon>Rhodobacterales</taxon>
        <taxon>Paracoccaceae</taxon>
        <taxon>Amaricoccus</taxon>
    </lineage>
</organism>
<name>A0A840SEU2_9RHOB</name>
<protein>
    <recommendedName>
        <fullName evidence="1">ATP synthase protein I</fullName>
    </recommendedName>
</protein>
<keyword evidence="1" id="KW-0813">Transport</keyword>
<dbReference type="GO" id="GO:0045259">
    <property type="term" value="C:proton-transporting ATP synthase complex"/>
    <property type="evidence" value="ECO:0007669"/>
    <property type="project" value="UniProtKB-UniRule"/>
</dbReference>
<feature type="transmembrane region" description="Helical" evidence="3">
    <location>
        <begin position="40"/>
        <end position="62"/>
    </location>
</feature>
<keyword evidence="3" id="KW-0812">Transmembrane</keyword>
<feature type="compositionally biased region" description="Basic and acidic residues" evidence="2">
    <location>
        <begin position="108"/>
        <end position="122"/>
    </location>
</feature>
<feature type="transmembrane region" description="Helical" evidence="3">
    <location>
        <begin position="68"/>
        <end position="89"/>
    </location>
</feature>
<dbReference type="InterPro" id="IPR016989">
    <property type="entry name" value="Atp1_alphaprobac"/>
</dbReference>
<proteinExistence type="inferred from homology"/>
<dbReference type="EMBL" id="JACHFM010000001">
    <property type="protein sequence ID" value="MBB5221419.1"/>
    <property type="molecule type" value="Genomic_DNA"/>
</dbReference>
<keyword evidence="1" id="KW-0406">Ion transport</keyword>
<dbReference type="Proteomes" id="UP000549457">
    <property type="component" value="Unassembled WGS sequence"/>
</dbReference>
<keyword evidence="1 3" id="KW-0472">Membrane</keyword>